<proteinExistence type="predicted"/>
<accession>A0A0A9AYK2</accession>
<dbReference type="EMBL" id="GBRH01241709">
    <property type="protein sequence ID" value="JAD56186.1"/>
    <property type="molecule type" value="Transcribed_RNA"/>
</dbReference>
<dbReference type="AlphaFoldDB" id="A0A0A9AYK2"/>
<reference evidence="2" key="2">
    <citation type="journal article" date="2015" name="Data Brief">
        <title>Shoot transcriptome of the giant reed, Arundo donax.</title>
        <authorList>
            <person name="Barrero R.A."/>
            <person name="Guerrero F.D."/>
            <person name="Moolhuijzen P."/>
            <person name="Goolsby J.A."/>
            <person name="Tidwell J."/>
            <person name="Bellgard S.E."/>
            <person name="Bellgard M.I."/>
        </authorList>
    </citation>
    <scope>NUCLEOTIDE SEQUENCE</scope>
    <source>
        <tissue evidence="2">Shoot tissue taken approximately 20 cm above the soil surface</tissue>
    </source>
</reference>
<name>A0A0A9AYK2_ARUDO</name>
<evidence type="ECO:0000256" key="1">
    <source>
        <dbReference type="SAM" id="MobiDB-lite"/>
    </source>
</evidence>
<protein>
    <submittedName>
        <fullName evidence="2">Uncharacterized protein</fullName>
    </submittedName>
</protein>
<organism evidence="2">
    <name type="scientific">Arundo donax</name>
    <name type="common">Giant reed</name>
    <name type="synonym">Donax arundinaceus</name>
    <dbReference type="NCBI Taxonomy" id="35708"/>
    <lineage>
        <taxon>Eukaryota</taxon>
        <taxon>Viridiplantae</taxon>
        <taxon>Streptophyta</taxon>
        <taxon>Embryophyta</taxon>
        <taxon>Tracheophyta</taxon>
        <taxon>Spermatophyta</taxon>
        <taxon>Magnoliopsida</taxon>
        <taxon>Liliopsida</taxon>
        <taxon>Poales</taxon>
        <taxon>Poaceae</taxon>
        <taxon>PACMAD clade</taxon>
        <taxon>Arundinoideae</taxon>
        <taxon>Arundineae</taxon>
        <taxon>Arundo</taxon>
    </lineage>
</organism>
<sequence length="22" mass="2354">MHLQAGASRPPRCTSASAKVWV</sequence>
<reference evidence="2" key="1">
    <citation type="submission" date="2014-09" db="EMBL/GenBank/DDBJ databases">
        <authorList>
            <person name="Magalhaes I.L.F."/>
            <person name="Oliveira U."/>
            <person name="Santos F.R."/>
            <person name="Vidigal T.H.D.A."/>
            <person name="Brescovit A.D."/>
            <person name="Santos A.J."/>
        </authorList>
    </citation>
    <scope>NUCLEOTIDE SEQUENCE</scope>
    <source>
        <tissue evidence="2">Shoot tissue taken approximately 20 cm above the soil surface</tissue>
    </source>
</reference>
<evidence type="ECO:0000313" key="2">
    <source>
        <dbReference type="EMBL" id="JAD56186.1"/>
    </source>
</evidence>
<feature type="region of interest" description="Disordered" evidence="1">
    <location>
        <begin position="1"/>
        <end position="22"/>
    </location>
</feature>